<organism evidence="1 2">
    <name type="scientific">Gracilariopsis chorda</name>
    <dbReference type="NCBI Taxonomy" id="448386"/>
    <lineage>
        <taxon>Eukaryota</taxon>
        <taxon>Rhodophyta</taxon>
        <taxon>Florideophyceae</taxon>
        <taxon>Rhodymeniophycidae</taxon>
        <taxon>Gracilariales</taxon>
        <taxon>Gracilariaceae</taxon>
        <taxon>Gracilariopsis</taxon>
    </lineage>
</organism>
<dbReference type="Proteomes" id="UP000247409">
    <property type="component" value="Unassembled WGS sequence"/>
</dbReference>
<sequence length="602" mass="66125">MDTPLVPESYRRPTARHNVVLFASAVGSRLSRAGLFLVVAVVSLVLFAVKRVGVHHPFIYGESNGLHSIPSPTNRFGLLDKWTTDRPTRWLGMKSSRISSNFAASSRAGLSTWFGSHSRQDSIATGPDDSCGIGDVMLDERIGTRDCAVGRICRARLVLNKEEGEVTIRAGYNIFPKRKDIGVDRTTKRRVKATTRKEATKWATVLLSKIQEDMKELGCDVNVSMIADAIMKSKDDVVRCPRTDSPLCTPLETIKTCTVLDERFETEEQRACQEFMKTGTTDISLDYLSTGSPCAGNFQQWDSPCLSVSVPFCTTTCQNSSCPKQERVMFAPLSVCASNYGNGDGIASIFTPVYSTIIGSWPLPPCEVFLGREELDHSGILPVATSSADKPAPIQISSLPGKLLSLIEGYGLQLRFVFFYIYPTPFVEYLQRSCLGGTPGPVLPTPTPEPVVDKCQQAYDLCGFYFGNETDVPVFSVDGPDNVAFSPVIESRNDNENLGVLNSNNLEVEIFEGDGNYVGITSLPASQTFSRTQFKPFSLSNTKGSGIGHETFQADQREVIRGRCVRVFFSHFQLLELTPPFNVVGNVVAGREDNKCVVFKTV</sequence>
<gene>
    <name evidence="1" type="ORF">BWQ96_06393</name>
</gene>
<protein>
    <submittedName>
        <fullName evidence="1">Uncharacterized protein</fullName>
    </submittedName>
</protein>
<evidence type="ECO:0000313" key="2">
    <source>
        <dbReference type="Proteomes" id="UP000247409"/>
    </source>
</evidence>
<name>A0A2V3IP66_9FLOR</name>
<dbReference type="AlphaFoldDB" id="A0A2V3IP66"/>
<evidence type="ECO:0000313" key="1">
    <source>
        <dbReference type="EMBL" id="PXF43847.1"/>
    </source>
</evidence>
<dbReference type="OrthoDB" id="10605940at2759"/>
<comment type="caution">
    <text evidence="1">The sequence shown here is derived from an EMBL/GenBank/DDBJ whole genome shotgun (WGS) entry which is preliminary data.</text>
</comment>
<dbReference type="EMBL" id="NBIV01000109">
    <property type="protein sequence ID" value="PXF43847.1"/>
    <property type="molecule type" value="Genomic_DNA"/>
</dbReference>
<accession>A0A2V3IP66</accession>
<keyword evidence="2" id="KW-1185">Reference proteome</keyword>
<proteinExistence type="predicted"/>
<reference evidence="1 2" key="1">
    <citation type="journal article" date="2018" name="Mol. Biol. Evol.">
        <title>Analysis of the draft genome of the red seaweed Gracilariopsis chorda provides insights into genome size evolution in Rhodophyta.</title>
        <authorList>
            <person name="Lee J."/>
            <person name="Yang E.C."/>
            <person name="Graf L."/>
            <person name="Yang J.H."/>
            <person name="Qiu H."/>
            <person name="Zel Zion U."/>
            <person name="Chan C.X."/>
            <person name="Stephens T.G."/>
            <person name="Weber A.P.M."/>
            <person name="Boo G.H."/>
            <person name="Boo S.M."/>
            <person name="Kim K.M."/>
            <person name="Shin Y."/>
            <person name="Jung M."/>
            <person name="Lee S.J."/>
            <person name="Yim H.S."/>
            <person name="Lee J.H."/>
            <person name="Bhattacharya D."/>
            <person name="Yoon H.S."/>
        </authorList>
    </citation>
    <scope>NUCLEOTIDE SEQUENCE [LARGE SCALE GENOMIC DNA]</scope>
    <source>
        <strain evidence="1 2">SKKU-2015</strain>
        <tissue evidence="1">Whole body</tissue>
    </source>
</reference>